<evidence type="ECO:0000256" key="1">
    <source>
        <dbReference type="ARBA" id="ARBA00022670"/>
    </source>
</evidence>
<evidence type="ECO:0000313" key="8">
    <source>
        <dbReference type="EMBL" id="KAF3324172.1"/>
    </source>
</evidence>
<dbReference type="Gene3D" id="3.30.2010.10">
    <property type="entry name" value="Metalloproteases ('zincins'), catalytic domain"/>
    <property type="match status" value="1"/>
</dbReference>
<dbReference type="GO" id="GO:0016020">
    <property type="term" value="C:membrane"/>
    <property type="evidence" value="ECO:0007669"/>
    <property type="project" value="TreeGrafter"/>
</dbReference>
<evidence type="ECO:0000259" key="7">
    <source>
        <dbReference type="Pfam" id="PF01435"/>
    </source>
</evidence>
<comment type="similarity">
    <text evidence="6">Belongs to the peptidase M48 family.</text>
</comment>
<comment type="cofactor">
    <cofactor evidence="6">
        <name>Zn(2+)</name>
        <dbReference type="ChEBI" id="CHEBI:29105"/>
    </cofactor>
    <text evidence="6">Binds 1 zinc ion per subunit.</text>
</comment>
<evidence type="ECO:0000256" key="5">
    <source>
        <dbReference type="ARBA" id="ARBA00023049"/>
    </source>
</evidence>
<sequence>MPSYLSSMNFLHKSNSSLSSLLSRYISNPIFPRIQQSRSSTYYVLHPPPETQYHRFRRRPRWYHNPRNIITVVLVSSAAGASIYYGNLETIPYTKRHHFVLISPSVERQLGEAQFNQLKNALRDKILPPIHPDSMRARLISNEIISALQRGLHHHEPHWNSIEYSSHAPLEEDLDPKRSPETILALEGGCNEEYMKWPTEDEELMDDRWVQESRGMDMGKGGTLPEMWHMDGLKWEVLVVRDKMVNAFCLPGGKIVVFTGLLDHFRTDEEIATVLGHEVGHAIARHSAEMITKNLWFAVLQLILLQFVFMPDIINAMSNLLLRLPFSRKMEIEADHIGLLLMASAGFDPRVAPLVYEKLGKITGDSALHNYLSTHPSSKKRAEILSRAEVMEEALELYRESVAGRGIMGFL</sequence>
<dbReference type="OrthoDB" id="7464992at2759"/>
<keyword evidence="4 6" id="KW-0862">Zinc</keyword>
<reference evidence="8" key="1">
    <citation type="submission" date="2020-01" db="EMBL/GenBank/DDBJ databases">
        <title>Genome sequence of Kobresia littledalei, the first chromosome-level genome in the family Cyperaceae.</title>
        <authorList>
            <person name="Qu G."/>
        </authorList>
    </citation>
    <scope>NUCLEOTIDE SEQUENCE</scope>
    <source>
        <strain evidence="8">C.B.Clarke</strain>
        <tissue evidence="8">Leaf</tissue>
    </source>
</reference>
<proteinExistence type="inferred from homology"/>
<dbReference type="PANTHER" id="PTHR22726">
    <property type="entry name" value="METALLOENDOPEPTIDASE OMA1"/>
    <property type="match status" value="1"/>
</dbReference>
<dbReference type="GO" id="GO:0046872">
    <property type="term" value="F:metal ion binding"/>
    <property type="evidence" value="ECO:0007669"/>
    <property type="project" value="UniProtKB-KW"/>
</dbReference>
<dbReference type="CDD" id="cd07331">
    <property type="entry name" value="M48C_Oma1_like"/>
    <property type="match status" value="1"/>
</dbReference>
<comment type="caution">
    <text evidence="8">The sequence shown here is derived from an EMBL/GenBank/DDBJ whole genome shotgun (WGS) entry which is preliminary data.</text>
</comment>
<evidence type="ECO:0000256" key="6">
    <source>
        <dbReference type="RuleBase" id="RU003983"/>
    </source>
</evidence>
<gene>
    <name evidence="8" type="ORF">FCM35_KLT11639</name>
</gene>
<dbReference type="EMBL" id="SWLB01000022">
    <property type="protein sequence ID" value="KAF3324172.1"/>
    <property type="molecule type" value="Genomic_DNA"/>
</dbReference>
<dbReference type="InterPro" id="IPR051156">
    <property type="entry name" value="Mito/Outer_Membr_Metalloprot"/>
</dbReference>
<dbReference type="Proteomes" id="UP000623129">
    <property type="component" value="Unassembled WGS sequence"/>
</dbReference>
<dbReference type="GO" id="GO:0051603">
    <property type="term" value="P:proteolysis involved in protein catabolic process"/>
    <property type="evidence" value="ECO:0007669"/>
    <property type="project" value="TreeGrafter"/>
</dbReference>
<organism evidence="8 9">
    <name type="scientific">Carex littledalei</name>
    <dbReference type="NCBI Taxonomy" id="544730"/>
    <lineage>
        <taxon>Eukaryota</taxon>
        <taxon>Viridiplantae</taxon>
        <taxon>Streptophyta</taxon>
        <taxon>Embryophyta</taxon>
        <taxon>Tracheophyta</taxon>
        <taxon>Spermatophyta</taxon>
        <taxon>Magnoliopsida</taxon>
        <taxon>Liliopsida</taxon>
        <taxon>Poales</taxon>
        <taxon>Cyperaceae</taxon>
        <taxon>Cyperoideae</taxon>
        <taxon>Cariceae</taxon>
        <taxon>Carex</taxon>
        <taxon>Carex subgen. Euthyceras</taxon>
    </lineage>
</organism>
<keyword evidence="2" id="KW-0479">Metal-binding</keyword>
<evidence type="ECO:0000256" key="4">
    <source>
        <dbReference type="ARBA" id="ARBA00022833"/>
    </source>
</evidence>
<dbReference type="InterPro" id="IPR001915">
    <property type="entry name" value="Peptidase_M48"/>
</dbReference>
<dbReference type="PANTHER" id="PTHR22726:SF1">
    <property type="entry name" value="METALLOENDOPEPTIDASE OMA1, MITOCHONDRIAL"/>
    <property type="match status" value="1"/>
</dbReference>
<keyword evidence="3 6" id="KW-0378">Hydrolase</keyword>
<dbReference type="AlphaFoldDB" id="A0A833QKT6"/>
<dbReference type="Pfam" id="PF01435">
    <property type="entry name" value="Peptidase_M48"/>
    <property type="match status" value="1"/>
</dbReference>
<keyword evidence="5 6" id="KW-0482">Metalloprotease</keyword>
<evidence type="ECO:0000256" key="3">
    <source>
        <dbReference type="ARBA" id="ARBA00022801"/>
    </source>
</evidence>
<keyword evidence="1 6" id="KW-0645">Protease</keyword>
<protein>
    <submittedName>
        <fullName evidence="8">Mitochondrial metalloendopeptidase OMA1</fullName>
    </submittedName>
</protein>
<dbReference type="GO" id="GO:0004222">
    <property type="term" value="F:metalloendopeptidase activity"/>
    <property type="evidence" value="ECO:0007669"/>
    <property type="project" value="InterPro"/>
</dbReference>
<name>A0A833QKT6_9POAL</name>
<accession>A0A833QKT6</accession>
<evidence type="ECO:0000313" key="9">
    <source>
        <dbReference type="Proteomes" id="UP000623129"/>
    </source>
</evidence>
<keyword evidence="9" id="KW-1185">Reference proteome</keyword>
<evidence type="ECO:0000256" key="2">
    <source>
        <dbReference type="ARBA" id="ARBA00022723"/>
    </source>
</evidence>
<feature type="domain" description="Peptidase M48" evidence="7">
    <location>
        <begin position="231"/>
        <end position="387"/>
    </location>
</feature>